<keyword evidence="3" id="KW-1185">Reference proteome</keyword>
<evidence type="ECO:0000313" key="2">
    <source>
        <dbReference type="EMBL" id="MBC2605366.1"/>
    </source>
</evidence>
<proteinExistence type="predicted"/>
<dbReference type="AlphaFoldDB" id="A0A7X1B4A9"/>
<feature type="compositionally biased region" description="Pro residues" evidence="1">
    <location>
        <begin position="1"/>
        <end position="11"/>
    </location>
</feature>
<reference evidence="2 3" key="1">
    <citation type="submission" date="2020-07" db="EMBL/GenBank/DDBJ databases">
        <authorList>
            <person name="Feng X."/>
        </authorList>
    </citation>
    <scope>NUCLEOTIDE SEQUENCE [LARGE SCALE GENOMIC DNA]</scope>
    <source>
        <strain evidence="2 3">JCM23202</strain>
    </source>
</reference>
<sequence>MEPNGRPPVKAPPIQGDPNLTEADQEAAIDLIVDLEEEQPVRIVVRHAHQDRRKVLKGMLLHLIPERVTDQAEIGKEEGDASQGAHPAKKFSIRTKAQSSMCASTRMTIAFPL</sequence>
<feature type="region of interest" description="Disordered" evidence="1">
    <location>
        <begin position="1"/>
        <end position="20"/>
    </location>
</feature>
<comment type="caution">
    <text evidence="2">The sequence shown here is derived from an EMBL/GenBank/DDBJ whole genome shotgun (WGS) entry which is preliminary data.</text>
</comment>
<organism evidence="2 3">
    <name type="scientific">Pelagicoccus albus</name>
    <dbReference type="NCBI Taxonomy" id="415222"/>
    <lineage>
        <taxon>Bacteria</taxon>
        <taxon>Pseudomonadati</taxon>
        <taxon>Verrucomicrobiota</taxon>
        <taxon>Opitutia</taxon>
        <taxon>Puniceicoccales</taxon>
        <taxon>Pelagicoccaceae</taxon>
        <taxon>Pelagicoccus</taxon>
    </lineage>
</organism>
<name>A0A7X1B4A9_9BACT</name>
<evidence type="ECO:0000256" key="1">
    <source>
        <dbReference type="SAM" id="MobiDB-lite"/>
    </source>
</evidence>
<evidence type="ECO:0000313" key="3">
    <source>
        <dbReference type="Proteomes" id="UP000526501"/>
    </source>
</evidence>
<accession>A0A7X1B4A9</accession>
<dbReference type="Proteomes" id="UP000526501">
    <property type="component" value="Unassembled WGS sequence"/>
</dbReference>
<dbReference type="EMBL" id="JACHVC010000006">
    <property type="protein sequence ID" value="MBC2605366.1"/>
    <property type="molecule type" value="Genomic_DNA"/>
</dbReference>
<dbReference type="RefSeq" id="WP_185659248.1">
    <property type="nucleotide sequence ID" value="NZ_CAWPOO010000006.1"/>
</dbReference>
<gene>
    <name evidence="2" type="ORF">H5P27_04840</name>
</gene>
<protein>
    <submittedName>
        <fullName evidence="2">Uncharacterized protein</fullName>
    </submittedName>
</protein>